<comment type="caution">
    <text evidence="13">The sequence shown here is derived from an EMBL/GenBank/DDBJ whole genome shotgun (WGS) entry which is preliminary data.</text>
</comment>
<dbReference type="EMBL" id="JAUSVM010000001">
    <property type="protein sequence ID" value="MDQ0423741.1"/>
    <property type="molecule type" value="Genomic_DNA"/>
</dbReference>
<evidence type="ECO:0000256" key="2">
    <source>
        <dbReference type="ARBA" id="ARBA00022475"/>
    </source>
</evidence>
<feature type="region of interest" description="Disordered" evidence="12">
    <location>
        <begin position="1"/>
        <end position="33"/>
    </location>
</feature>
<evidence type="ECO:0000256" key="4">
    <source>
        <dbReference type="ARBA" id="ARBA00022692"/>
    </source>
</evidence>
<evidence type="ECO:0000256" key="5">
    <source>
        <dbReference type="ARBA" id="ARBA00022750"/>
    </source>
</evidence>
<keyword evidence="4 9" id="KW-0812">Transmembrane</keyword>
<feature type="compositionally biased region" description="Low complexity" evidence="12">
    <location>
        <begin position="216"/>
        <end position="228"/>
    </location>
</feature>
<dbReference type="HAMAP" id="MF_00161">
    <property type="entry name" value="LspA"/>
    <property type="match status" value="1"/>
</dbReference>
<comment type="subcellular location">
    <subcellularLocation>
        <location evidence="9">Cell membrane</location>
        <topology evidence="9">Multi-pass membrane protein</topology>
    </subcellularLocation>
</comment>
<organism evidence="13 14">
    <name type="scientific">Cellulomonas iranensis</name>
    <dbReference type="NCBI Taxonomy" id="76862"/>
    <lineage>
        <taxon>Bacteria</taxon>
        <taxon>Bacillati</taxon>
        <taxon>Actinomycetota</taxon>
        <taxon>Actinomycetes</taxon>
        <taxon>Micrococcales</taxon>
        <taxon>Cellulomonadaceae</taxon>
        <taxon>Cellulomonas</taxon>
    </lineage>
</organism>
<evidence type="ECO:0000256" key="3">
    <source>
        <dbReference type="ARBA" id="ARBA00022670"/>
    </source>
</evidence>
<keyword evidence="6 9" id="KW-0378">Hydrolase</keyword>
<evidence type="ECO:0000256" key="11">
    <source>
        <dbReference type="RuleBase" id="RU004181"/>
    </source>
</evidence>
<dbReference type="Pfam" id="PF01252">
    <property type="entry name" value="Peptidase_A8"/>
    <property type="match status" value="1"/>
</dbReference>
<feature type="transmembrane region" description="Helical" evidence="9">
    <location>
        <begin position="164"/>
        <end position="189"/>
    </location>
</feature>
<feature type="active site" evidence="9">
    <location>
        <position position="160"/>
    </location>
</feature>
<proteinExistence type="inferred from homology"/>
<feature type="region of interest" description="Disordered" evidence="12">
    <location>
        <begin position="197"/>
        <end position="243"/>
    </location>
</feature>
<dbReference type="GO" id="GO:0004190">
    <property type="term" value="F:aspartic-type endopeptidase activity"/>
    <property type="evidence" value="ECO:0007669"/>
    <property type="project" value="UniProtKB-EC"/>
</dbReference>
<evidence type="ECO:0000256" key="1">
    <source>
        <dbReference type="ARBA" id="ARBA00006139"/>
    </source>
</evidence>
<evidence type="ECO:0000313" key="13">
    <source>
        <dbReference type="EMBL" id="MDQ0423741.1"/>
    </source>
</evidence>
<sequence>MPMTDDDTALPDERPDGAAPTAGATAAPTPAAAAAVDPARRRRLLRVFGALTAGVLLVDQLTKVWAVAALRPGERTPLLGDVFGLQLVRNDGAALSIASGMTWVLTLVAAAVVVVIVRVSRRLGSPGWAVALGLLLGGALGNLVDRMVREPGPLHGHVIDFLAYWRLFIGNVADIAIVVAAVLVVWLTARGVHVDGTRDGASDAAEDGTGAGDAGDGPAEPAGRPAAAVDDGPGTAPGRDGAA</sequence>
<evidence type="ECO:0000256" key="8">
    <source>
        <dbReference type="ARBA" id="ARBA00023136"/>
    </source>
</evidence>
<dbReference type="PANTHER" id="PTHR33695">
    <property type="entry name" value="LIPOPROTEIN SIGNAL PEPTIDASE"/>
    <property type="match status" value="1"/>
</dbReference>
<evidence type="ECO:0000256" key="7">
    <source>
        <dbReference type="ARBA" id="ARBA00022989"/>
    </source>
</evidence>
<evidence type="ECO:0000256" key="9">
    <source>
        <dbReference type="HAMAP-Rule" id="MF_00161"/>
    </source>
</evidence>
<feature type="compositionally biased region" description="Acidic residues" evidence="12">
    <location>
        <begin position="1"/>
        <end position="10"/>
    </location>
</feature>
<keyword evidence="3 9" id="KW-0645">Protease</keyword>
<comment type="function">
    <text evidence="9 10">This protein specifically catalyzes the removal of signal peptides from prolipoproteins.</text>
</comment>
<dbReference type="PROSITE" id="PS00855">
    <property type="entry name" value="SPASE_II"/>
    <property type="match status" value="1"/>
</dbReference>
<keyword evidence="8 9" id="KW-0472">Membrane</keyword>
<dbReference type="EC" id="3.4.23.36" evidence="9"/>
<comment type="pathway">
    <text evidence="9">Protein modification; lipoprotein biosynthesis (signal peptide cleavage).</text>
</comment>
<dbReference type="PRINTS" id="PR00781">
    <property type="entry name" value="LIPOSIGPTASE"/>
</dbReference>
<protein>
    <recommendedName>
        <fullName evidence="9">Lipoprotein signal peptidase</fullName>
        <ecNumber evidence="9">3.4.23.36</ecNumber>
    </recommendedName>
    <alternativeName>
        <fullName evidence="9">Prolipoprotein signal peptidase</fullName>
    </alternativeName>
    <alternativeName>
        <fullName evidence="9">Signal peptidase II</fullName>
        <shortName evidence="9">SPase II</shortName>
    </alternativeName>
</protein>
<feature type="compositionally biased region" description="Low complexity" evidence="12">
    <location>
        <begin position="17"/>
        <end position="33"/>
    </location>
</feature>
<evidence type="ECO:0000256" key="10">
    <source>
        <dbReference type="RuleBase" id="RU000594"/>
    </source>
</evidence>
<keyword evidence="2 9" id="KW-1003">Cell membrane</keyword>
<feature type="transmembrane region" description="Helical" evidence="9">
    <location>
        <begin position="128"/>
        <end position="144"/>
    </location>
</feature>
<reference evidence="13 14" key="1">
    <citation type="submission" date="2023-07" db="EMBL/GenBank/DDBJ databases">
        <title>Sequencing the genomes of 1000 actinobacteria strains.</title>
        <authorList>
            <person name="Klenk H.-P."/>
        </authorList>
    </citation>
    <scope>NUCLEOTIDE SEQUENCE [LARGE SCALE GENOMIC DNA]</scope>
    <source>
        <strain evidence="13 14">DSM 14785</strain>
    </source>
</reference>
<feature type="transmembrane region" description="Helical" evidence="9">
    <location>
        <begin position="93"/>
        <end position="116"/>
    </location>
</feature>
<name>A0ABU0GG69_9CELL</name>
<feature type="transmembrane region" description="Helical" evidence="9">
    <location>
        <begin position="47"/>
        <end position="68"/>
    </location>
</feature>
<dbReference type="NCBIfam" id="TIGR00077">
    <property type="entry name" value="lspA"/>
    <property type="match status" value="1"/>
</dbReference>
<evidence type="ECO:0000256" key="12">
    <source>
        <dbReference type="SAM" id="MobiDB-lite"/>
    </source>
</evidence>
<keyword evidence="14" id="KW-1185">Reference proteome</keyword>
<dbReference type="Proteomes" id="UP001240250">
    <property type="component" value="Unassembled WGS sequence"/>
</dbReference>
<feature type="active site" evidence="9">
    <location>
        <position position="174"/>
    </location>
</feature>
<keyword evidence="5 9" id="KW-0064">Aspartyl protease</keyword>
<comment type="catalytic activity">
    <reaction evidence="9 10">
        <text>Release of signal peptides from bacterial membrane prolipoproteins. Hydrolyzes -Xaa-Yaa-Zaa-|-(S,diacylglyceryl)Cys-, in which Xaa is hydrophobic (preferably Leu), and Yaa (Ala or Ser) and Zaa (Gly or Ala) have small, neutral side chains.</text>
        <dbReference type="EC" id="3.4.23.36"/>
    </reaction>
</comment>
<gene>
    <name evidence="9" type="primary">lspA</name>
    <name evidence="13" type="ORF">JO380_000122</name>
</gene>
<keyword evidence="7 9" id="KW-1133">Transmembrane helix</keyword>
<evidence type="ECO:0000313" key="14">
    <source>
        <dbReference type="Proteomes" id="UP001240250"/>
    </source>
</evidence>
<comment type="similarity">
    <text evidence="1 9 11">Belongs to the peptidase A8 family.</text>
</comment>
<evidence type="ECO:0000256" key="6">
    <source>
        <dbReference type="ARBA" id="ARBA00022801"/>
    </source>
</evidence>
<dbReference type="PANTHER" id="PTHR33695:SF1">
    <property type="entry name" value="LIPOPROTEIN SIGNAL PEPTIDASE"/>
    <property type="match status" value="1"/>
</dbReference>
<dbReference type="InterPro" id="IPR001872">
    <property type="entry name" value="Peptidase_A8"/>
</dbReference>
<accession>A0ABU0GG69</accession>